<dbReference type="Proteomes" id="UP001630127">
    <property type="component" value="Unassembled WGS sequence"/>
</dbReference>
<dbReference type="Gene3D" id="3.30.420.10">
    <property type="entry name" value="Ribonuclease H-like superfamily/Ribonuclease H"/>
    <property type="match status" value="1"/>
</dbReference>
<evidence type="ECO:0000313" key="2">
    <source>
        <dbReference type="EMBL" id="KAL3511206.1"/>
    </source>
</evidence>
<evidence type="ECO:0000313" key="3">
    <source>
        <dbReference type="Proteomes" id="UP001630127"/>
    </source>
</evidence>
<accession>A0ABD2YV33</accession>
<feature type="domain" description="RNase H type-1" evidence="1">
    <location>
        <begin position="47"/>
        <end position="154"/>
    </location>
</feature>
<gene>
    <name evidence="2" type="ORF">ACH5RR_030607</name>
</gene>
<name>A0ABD2YV33_9GENT</name>
<keyword evidence="3" id="KW-1185">Reference proteome</keyword>
<proteinExistence type="predicted"/>
<dbReference type="EMBL" id="JBJUIK010000012">
    <property type="protein sequence ID" value="KAL3511206.1"/>
    <property type="molecule type" value="Genomic_DNA"/>
</dbReference>
<evidence type="ECO:0000259" key="1">
    <source>
        <dbReference type="Pfam" id="PF13456"/>
    </source>
</evidence>
<sequence length="175" mass="19642">MATQPNKMGDTNASTFSDYQHDSWRGQQANVFLEVAIACYTTGDFFGVGVMGTDRNGKALKAWEERNEGFTDPSLIEAVAIRNALLKVRSVGWSKLAVGSSNKRIIHKLQKENTEDVKLATVLEDIIHLSCSFSYFSFVWLPKDFNIKARKLACFASALIGNIDWENVFPNWLDN</sequence>
<dbReference type="AlphaFoldDB" id="A0ABD2YV33"/>
<organism evidence="2 3">
    <name type="scientific">Cinchona calisaya</name>
    <dbReference type="NCBI Taxonomy" id="153742"/>
    <lineage>
        <taxon>Eukaryota</taxon>
        <taxon>Viridiplantae</taxon>
        <taxon>Streptophyta</taxon>
        <taxon>Embryophyta</taxon>
        <taxon>Tracheophyta</taxon>
        <taxon>Spermatophyta</taxon>
        <taxon>Magnoliopsida</taxon>
        <taxon>eudicotyledons</taxon>
        <taxon>Gunneridae</taxon>
        <taxon>Pentapetalae</taxon>
        <taxon>asterids</taxon>
        <taxon>lamiids</taxon>
        <taxon>Gentianales</taxon>
        <taxon>Rubiaceae</taxon>
        <taxon>Cinchonoideae</taxon>
        <taxon>Cinchoneae</taxon>
        <taxon>Cinchona</taxon>
    </lineage>
</organism>
<dbReference type="Pfam" id="PF13456">
    <property type="entry name" value="RVT_3"/>
    <property type="match status" value="1"/>
</dbReference>
<comment type="caution">
    <text evidence="2">The sequence shown here is derived from an EMBL/GenBank/DDBJ whole genome shotgun (WGS) entry which is preliminary data.</text>
</comment>
<reference evidence="2 3" key="1">
    <citation type="submission" date="2024-11" db="EMBL/GenBank/DDBJ databases">
        <title>A near-complete genome assembly of Cinchona calisaya.</title>
        <authorList>
            <person name="Lian D.C."/>
            <person name="Zhao X.W."/>
            <person name="Wei L."/>
        </authorList>
    </citation>
    <scope>NUCLEOTIDE SEQUENCE [LARGE SCALE GENOMIC DNA]</scope>
    <source>
        <tissue evidence="2">Nenye</tissue>
    </source>
</reference>
<protein>
    <recommendedName>
        <fullName evidence="1">RNase H type-1 domain-containing protein</fullName>
    </recommendedName>
</protein>
<dbReference type="InterPro" id="IPR002156">
    <property type="entry name" value="RNaseH_domain"/>
</dbReference>
<dbReference type="InterPro" id="IPR036397">
    <property type="entry name" value="RNaseH_sf"/>
</dbReference>